<dbReference type="AlphaFoldDB" id="A0A9D3VSK9"/>
<proteinExistence type="predicted"/>
<accession>A0A9D3VSK9</accession>
<evidence type="ECO:0000313" key="3">
    <source>
        <dbReference type="Proteomes" id="UP000828251"/>
    </source>
</evidence>
<feature type="domain" description="DUF4283" evidence="1">
    <location>
        <begin position="4"/>
        <end position="64"/>
    </location>
</feature>
<dbReference type="Proteomes" id="UP000828251">
    <property type="component" value="Unassembled WGS sequence"/>
</dbReference>
<dbReference type="Pfam" id="PF14111">
    <property type="entry name" value="DUF4283"/>
    <property type="match status" value="1"/>
</dbReference>
<organism evidence="2 3">
    <name type="scientific">Gossypium stocksii</name>
    <dbReference type="NCBI Taxonomy" id="47602"/>
    <lineage>
        <taxon>Eukaryota</taxon>
        <taxon>Viridiplantae</taxon>
        <taxon>Streptophyta</taxon>
        <taxon>Embryophyta</taxon>
        <taxon>Tracheophyta</taxon>
        <taxon>Spermatophyta</taxon>
        <taxon>Magnoliopsida</taxon>
        <taxon>eudicotyledons</taxon>
        <taxon>Gunneridae</taxon>
        <taxon>Pentapetalae</taxon>
        <taxon>rosids</taxon>
        <taxon>malvids</taxon>
        <taxon>Malvales</taxon>
        <taxon>Malvaceae</taxon>
        <taxon>Malvoideae</taxon>
        <taxon>Gossypium</taxon>
    </lineage>
</organism>
<comment type="caution">
    <text evidence="2">The sequence shown here is derived from an EMBL/GenBank/DDBJ whole genome shotgun (WGS) entry which is preliminary data.</text>
</comment>
<name>A0A9D3VSK9_9ROSI</name>
<keyword evidence="3" id="KW-1185">Reference proteome</keyword>
<reference evidence="2 3" key="1">
    <citation type="journal article" date="2021" name="Plant Biotechnol. J.">
        <title>Multi-omics assisted identification of the key and species-specific regulatory components of drought-tolerant mechanisms in Gossypium stocksii.</title>
        <authorList>
            <person name="Yu D."/>
            <person name="Ke L."/>
            <person name="Zhang D."/>
            <person name="Wu Y."/>
            <person name="Sun Y."/>
            <person name="Mei J."/>
            <person name="Sun J."/>
            <person name="Sun Y."/>
        </authorList>
    </citation>
    <scope>NUCLEOTIDE SEQUENCE [LARGE SCALE GENOMIC DNA]</scope>
    <source>
        <strain evidence="3">cv. E1</strain>
        <tissue evidence="2">Leaf</tissue>
    </source>
</reference>
<dbReference type="EMBL" id="JAIQCV010000005">
    <property type="protein sequence ID" value="KAH1096580.1"/>
    <property type="molecule type" value="Genomic_DNA"/>
</dbReference>
<sequence length="94" mass="10426">MALTVMVKLLRKKIGFNTLLNKASSLWKPGGRFELMDLENDFYLVRFQDNDDFDRILIGGPWILGPNNSGPRLHLSKCASGLNDGAGLVKSGFD</sequence>
<evidence type="ECO:0000313" key="2">
    <source>
        <dbReference type="EMBL" id="KAH1096580.1"/>
    </source>
</evidence>
<dbReference type="OrthoDB" id="1002401at2759"/>
<gene>
    <name evidence="2" type="ORF">J1N35_013501</name>
</gene>
<dbReference type="InterPro" id="IPR025558">
    <property type="entry name" value="DUF4283"/>
</dbReference>
<evidence type="ECO:0000259" key="1">
    <source>
        <dbReference type="Pfam" id="PF14111"/>
    </source>
</evidence>
<protein>
    <recommendedName>
        <fullName evidence="1">DUF4283 domain-containing protein</fullName>
    </recommendedName>
</protein>